<dbReference type="eggNOG" id="COG0637">
    <property type="taxonomic scope" value="Bacteria"/>
</dbReference>
<dbReference type="Gene3D" id="3.40.50.1000">
    <property type="entry name" value="HAD superfamily/HAD-like"/>
    <property type="match status" value="1"/>
</dbReference>
<organism evidence="5 6">
    <name type="scientific">Deinococcus geothermalis (strain DSM 11300 / CIP 105573 / AG-3a)</name>
    <dbReference type="NCBI Taxonomy" id="319795"/>
    <lineage>
        <taxon>Bacteria</taxon>
        <taxon>Thermotogati</taxon>
        <taxon>Deinococcota</taxon>
        <taxon>Deinococci</taxon>
        <taxon>Deinococcales</taxon>
        <taxon>Deinococcaceae</taxon>
        <taxon>Deinococcus</taxon>
    </lineage>
</organism>
<evidence type="ECO:0000256" key="2">
    <source>
        <dbReference type="ARBA" id="ARBA00006171"/>
    </source>
</evidence>
<dbReference type="PANTHER" id="PTHR46193:SF10">
    <property type="entry name" value="6-PHOSPHOGLUCONATE PHOSPHATASE"/>
    <property type="match status" value="1"/>
</dbReference>
<comment type="similarity">
    <text evidence="2">Belongs to the HAD-like hydrolase superfamily. CbbY/CbbZ/Gph/YieH family.</text>
</comment>
<sequence length="230" mass="23847">MRAGAGAFDAVLFDLDGVLVDSELLGNTVWVELLAEHGLRLDRATFMARAVGGTHRALFDWLRAEHGWTPPEGFLPELNARLARAFTATPGIEGAADTLRALRAAGIPCAVASNSQRERLHLKLQAAGLSELVGEHAYHPADVGGRGKPLPDLYLHAAAALGVSPRRALVVEDSVTGLTAGLAAGATVWGLLAGGHVHPDGAPALREAGAVRVLASHAELRGALGLGVQV</sequence>
<dbReference type="STRING" id="319795.Dgeo_1330"/>
<dbReference type="RefSeq" id="WP_011530463.1">
    <property type="nucleotide sequence ID" value="NC_008025.1"/>
</dbReference>
<dbReference type="Gene3D" id="1.10.150.240">
    <property type="entry name" value="Putative phosphatase, domain 2"/>
    <property type="match status" value="1"/>
</dbReference>
<dbReference type="GO" id="GO:0016787">
    <property type="term" value="F:hydrolase activity"/>
    <property type="evidence" value="ECO:0007669"/>
    <property type="project" value="UniProtKB-KW"/>
</dbReference>
<reference evidence="5" key="1">
    <citation type="submission" date="2006-04" db="EMBL/GenBank/DDBJ databases">
        <title>Complete sequence of chromosome of Deinococcus geothermalis DSM 11300.</title>
        <authorList>
            <consortium name="US DOE Joint Genome Institute"/>
            <person name="Copeland A."/>
            <person name="Lucas S."/>
            <person name="Lapidus A."/>
            <person name="Barry K."/>
            <person name="Detter J.C."/>
            <person name="Glavina del Rio T."/>
            <person name="Hammon N."/>
            <person name="Israni S."/>
            <person name="Dalin E."/>
            <person name="Tice H."/>
            <person name="Pitluck S."/>
            <person name="Brettin T."/>
            <person name="Bruce D."/>
            <person name="Han C."/>
            <person name="Tapia R."/>
            <person name="Saunders E."/>
            <person name="Gilna P."/>
            <person name="Schmutz J."/>
            <person name="Larimer F."/>
            <person name="Land M."/>
            <person name="Hauser L."/>
            <person name="Kyrpides N."/>
            <person name="Kim E."/>
            <person name="Daly M.J."/>
            <person name="Fredrickson J.K."/>
            <person name="Makarova K.S."/>
            <person name="Gaidamakova E.K."/>
            <person name="Zhai M."/>
            <person name="Richardson P."/>
        </authorList>
    </citation>
    <scope>NUCLEOTIDE SEQUENCE</scope>
    <source>
        <strain evidence="5">DSM 11300</strain>
    </source>
</reference>
<dbReference type="InterPro" id="IPR006439">
    <property type="entry name" value="HAD-SF_hydro_IA"/>
</dbReference>
<dbReference type="NCBIfam" id="TIGR01509">
    <property type="entry name" value="HAD-SF-IA-v3"/>
    <property type="match status" value="1"/>
</dbReference>
<name>Q1IYQ8_DEIGD</name>
<dbReference type="AlphaFoldDB" id="Q1IYQ8"/>
<keyword evidence="4" id="KW-0460">Magnesium</keyword>
<gene>
    <name evidence="5" type="ordered locus">Dgeo_1330</name>
</gene>
<keyword evidence="3" id="KW-0479">Metal-binding</keyword>
<evidence type="ECO:0000256" key="4">
    <source>
        <dbReference type="ARBA" id="ARBA00022842"/>
    </source>
</evidence>
<dbReference type="InterPro" id="IPR023214">
    <property type="entry name" value="HAD_sf"/>
</dbReference>
<evidence type="ECO:0000256" key="1">
    <source>
        <dbReference type="ARBA" id="ARBA00001946"/>
    </source>
</evidence>
<dbReference type="KEGG" id="dge:Dgeo_1330"/>
<protein>
    <submittedName>
        <fullName evidence="5">HAD-superfamily hydrolase subfamily IA, variant 3</fullName>
    </submittedName>
</protein>
<dbReference type="PANTHER" id="PTHR46193">
    <property type="entry name" value="6-PHOSPHOGLUCONATE PHOSPHATASE"/>
    <property type="match status" value="1"/>
</dbReference>
<dbReference type="SFLD" id="SFLDG01129">
    <property type="entry name" value="C1.5:_HAD__Beta-PGM__Phosphata"/>
    <property type="match status" value="1"/>
</dbReference>
<dbReference type="EMBL" id="CP000359">
    <property type="protein sequence ID" value="ABF45626.1"/>
    <property type="molecule type" value="Genomic_DNA"/>
</dbReference>
<dbReference type="Pfam" id="PF00702">
    <property type="entry name" value="Hydrolase"/>
    <property type="match status" value="1"/>
</dbReference>
<evidence type="ECO:0000313" key="6">
    <source>
        <dbReference type="Proteomes" id="UP000002431"/>
    </source>
</evidence>
<keyword evidence="5" id="KW-0378">Hydrolase</keyword>
<dbReference type="HOGENOM" id="CLU_045011_13_2_0"/>
<evidence type="ECO:0000256" key="3">
    <source>
        <dbReference type="ARBA" id="ARBA00022723"/>
    </source>
</evidence>
<evidence type="ECO:0000313" key="5">
    <source>
        <dbReference type="EMBL" id="ABF45626.1"/>
    </source>
</evidence>
<dbReference type="InterPro" id="IPR023198">
    <property type="entry name" value="PGP-like_dom2"/>
</dbReference>
<accession>Q1IYQ8</accession>
<dbReference type="SFLD" id="SFLDS00003">
    <property type="entry name" value="Haloacid_Dehalogenase"/>
    <property type="match status" value="1"/>
</dbReference>
<comment type="cofactor">
    <cofactor evidence="1">
        <name>Mg(2+)</name>
        <dbReference type="ChEBI" id="CHEBI:18420"/>
    </cofactor>
</comment>
<dbReference type="InterPro" id="IPR051600">
    <property type="entry name" value="Beta-PGM-like"/>
</dbReference>
<dbReference type="SUPFAM" id="SSF56784">
    <property type="entry name" value="HAD-like"/>
    <property type="match status" value="1"/>
</dbReference>
<keyword evidence="6" id="KW-1185">Reference proteome</keyword>
<proteinExistence type="inferred from homology"/>
<dbReference type="GO" id="GO:0046872">
    <property type="term" value="F:metal ion binding"/>
    <property type="evidence" value="ECO:0007669"/>
    <property type="project" value="UniProtKB-KW"/>
</dbReference>
<dbReference type="InterPro" id="IPR036412">
    <property type="entry name" value="HAD-like_sf"/>
</dbReference>
<dbReference type="Proteomes" id="UP000002431">
    <property type="component" value="Chromosome"/>
</dbReference>